<evidence type="ECO:0000313" key="6">
    <source>
        <dbReference type="EMBL" id="GFY83414.1"/>
    </source>
</evidence>
<dbReference type="FunFam" id="2.60.120.650:FF:000033">
    <property type="entry name" value="Transcription factor jumonji (JmjC) domain-containing protein"/>
    <property type="match status" value="1"/>
</dbReference>
<dbReference type="GO" id="GO:0000118">
    <property type="term" value="C:histone deacetylase complex"/>
    <property type="evidence" value="ECO:0007669"/>
    <property type="project" value="TreeGrafter"/>
</dbReference>
<comment type="similarity">
    <text evidence="2">Belongs to the JARID1 histone demethylase family.</text>
</comment>
<dbReference type="SMART" id="SM00558">
    <property type="entry name" value="JmjC"/>
    <property type="match status" value="1"/>
</dbReference>
<feature type="domain" description="JmjC" evidence="5">
    <location>
        <begin position="257"/>
        <end position="664"/>
    </location>
</feature>
<dbReference type="GO" id="GO:0046872">
    <property type="term" value="F:metal ion binding"/>
    <property type="evidence" value="ECO:0007669"/>
    <property type="project" value="UniProtKB-KW"/>
</dbReference>
<evidence type="ECO:0000313" key="7">
    <source>
        <dbReference type="Proteomes" id="UP000585474"/>
    </source>
</evidence>
<dbReference type="CDD" id="cd02208">
    <property type="entry name" value="cupin_RmlC-like"/>
    <property type="match status" value="1"/>
</dbReference>
<evidence type="ECO:0000256" key="3">
    <source>
        <dbReference type="ARBA" id="ARBA00022723"/>
    </source>
</evidence>
<keyword evidence="4" id="KW-0539">Nucleus</keyword>
<reference evidence="6 7" key="1">
    <citation type="submission" date="2019-07" db="EMBL/GenBank/DDBJ databases">
        <title>De Novo Assembly of kiwifruit Actinidia rufa.</title>
        <authorList>
            <person name="Sugita-Konishi S."/>
            <person name="Sato K."/>
            <person name="Mori E."/>
            <person name="Abe Y."/>
            <person name="Kisaki G."/>
            <person name="Hamano K."/>
            <person name="Suezawa K."/>
            <person name="Otani M."/>
            <person name="Fukuda T."/>
            <person name="Manabe T."/>
            <person name="Gomi K."/>
            <person name="Tabuchi M."/>
            <person name="Akimitsu K."/>
            <person name="Kataoka I."/>
        </authorList>
    </citation>
    <scope>NUCLEOTIDE SEQUENCE [LARGE SCALE GENOMIC DNA]</scope>
    <source>
        <strain evidence="7">cv. Fuchu</strain>
    </source>
</reference>
<comment type="caution">
    <text evidence="6">The sequence shown here is derived from an EMBL/GenBank/DDBJ whole genome shotgun (WGS) entry which is preliminary data.</text>
</comment>
<keyword evidence="7" id="KW-1185">Reference proteome</keyword>
<sequence length="702" mass="79499">MLDQQMSLLLATVVDNCNTSIVNFHRSCPYPGCSYDLCLSCCRELRKGFQPGGNEAESSIHHLLDRSRGQGMDTKVDMSCDFPDWRANMDGRVPCPPKESAGGDGNDSGVRQASFRVNSHDNFLYCPNAVHLGDSDFVHFQMHWMRGEPVIVRNVLARTSGLSWEPMVMWRAFRSARKKLKEESFCVKAIDCLDWCEVEINIHQFFRGYLEGRRHRTGWPEMLKLKDWPTTNKFEECLPRHGAEFIGMLPFNDYTHPLNGLLNLATKLPDGALKPDLGPKTYIAYGTSEELGRGDSVTKLHCDISDADEKFDDEQDKKTLPSLDSIASVQGYPASPEKMAIFNTNRQSFGNLNTSDQMIDLDRHVLEESDLFLSERHYEGTSDSDSKLCEFQQHSLSFCSGRAEHELLLSGRHMDVADGYTLCDEITSNQKVTKSEPGDVSANPMCSTKHCGFVDKHLCLLDKVGVGPKLTATEDPSSVHGFDTDSYIAHREPPIKLANATVPDKHAILKDYSEVTFSGNGRDDESMRTNSVLVEDTFQGNSCSEVVQGGAVWDIFRREDVPKLIEYLKKHWKEFRHLDNRPVNSVDHPIHDQTFYINEKHKKQLKEEFNVEPWTFEQYLGEAVFIPAGCPHQVRNRQSCIKVALDFVSPDNVQECIRLTEEFRLLPKSHRSKEDKLEVKKLALYAASLAVSEAQSLMLKLE</sequence>
<dbReference type="InterPro" id="IPR003347">
    <property type="entry name" value="JmjC_dom"/>
</dbReference>
<dbReference type="Pfam" id="PF02373">
    <property type="entry name" value="JmjC"/>
    <property type="match status" value="1"/>
</dbReference>
<dbReference type="InterPro" id="IPR045109">
    <property type="entry name" value="LSDs-like"/>
</dbReference>
<dbReference type="GO" id="GO:0006357">
    <property type="term" value="P:regulation of transcription by RNA polymerase II"/>
    <property type="evidence" value="ECO:0007669"/>
    <property type="project" value="TreeGrafter"/>
</dbReference>
<protein>
    <submittedName>
        <fullName evidence="6">Transcription factor jumonji (JmjC) domain-containing protein</fullName>
    </submittedName>
</protein>
<dbReference type="GO" id="GO:0003712">
    <property type="term" value="F:transcription coregulator activity"/>
    <property type="evidence" value="ECO:0007669"/>
    <property type="project" value="TreeGrafter"/>
</dbReference>
<comment type="subcellular location">
    <subcellularLocation>
        <location evidence="1">Nucleus</location>
    </subcellularLocation>
</comment>
<dbReference type="SUPFAM" id="SSF51197">
    <property type="entry name" value="Clavaminate synthase-like"/>
    <property type="match status" value="2"/>
</dbReference>
<dbReference type="PANTHER" id="PTHR12549:SF38">
    <property type="entry name" value="JMJC DOMAIN-CONTAINING HISTONE DEMETHYLASE 2, ISOFORM A"/>
    <property type="match status" value="1"/>
</dbReference>
<dbReference type="AlphaFoldDB" id="A0A7J0EA92"/>
<evidence type="ECO:0000256" key="4">
    <source>
        <dbReference type="ARBA" id="ARBA00023242"/>
    </source>
</evidence>
<evidence type="ECO:0000256" key="2">
    <source>
        <dbReference type="ARBA" id="ARBA00006801"/>
    </source>
</evidence>
<dbReference type="GO" id="GO:0031490">
    <property type="term" value="F:chromatin DNA binding"/>
    <property type="evidence" value="ECO:0007669"/>
    <property type="project" value="TreeGrafter"/>
</dbReference>
<keyword evidence="3" id="KW-0479">Metal-binding</keyword>
<name>A0A7J0EA92_9ERIC</name>
<dbReference type="Proteomes" id="UP000585474">
    <property type="component" value="Unassembled WGS sequence"/>
</dbReference>
<dbReference type="GO" id="GO:0032454">
    <property type="term" value="F:histone H3K9 demethylase activity"/>
    <property type="evidence" value="ECO:0007669"/>
    <property type="project" value="InterPro"/>
</dbReference>
<proteinExistence type="inferred from homology"/>
<gene>
    <name evidence="6" type="ORF">Acr_03g0001880</name>
</gene>
<dbReference type="PROSITE" id="PS51184">
    <property type="entry name" value="JMJC"/>
    <property type="match status" value="1"/>
</dbReference>
<dbReference type="OrthoDB" id="1667110at2759"/>
<dbReference type="PANTHER" id="PTHR12549">
    <property type="entry name" value="JMJC DOMAIN-CONTAINING HISTONE DEMETHYLATION PROTEIN"/>
    <property type="match status" value="1"/>
</dbReference>
<organism evidence="6 7">
    <name type="scientific">Actinidia rufa</name>
    <dbReference type="NCBI Taxonomy" id="165716"/>
    <lineage>
        <taxon>Eukaryota</taxon>
        <taxon>Viridiplantae</taxon>
        <taxon>Streptophyta</taxon>
        <taxon>Embryophyta</taxon>
        <taxon>Tracheophyta</taxon>
        <taxon>Spermatophyta</taxon>
        <taxon>Magnoliopsida</taxon>
        <taxon>eudicotyledons</taxon>
        <taxon>Gunneridae</taxon>
        <taxon>Pentapetalae</taxon>
        <taxon>asterids</taxon>
        <taxon>Ericales</taxon>
        <taxon>Actinidiaceae</taxon>
        <taxon>Actinidia</taxon>
    </lineage>
</organism>
<evidence type="ECO:0000256" key="1">
    <source>
        <dbReference type="ARBA" id="ARBA00004123"/>
    </source>
</evidence>
<dbReference type="EMBL" id="BJWL01000003">
    <property type="protein sequence ID" value="GFY83414.1"/>
    <property type="molecule type" value="Genomic_DNA"/>
</dbReference>
<dbReference type="Gene3D" id="2.60.120.650">
    <property type="entry name" value="Cupin"/>
    <property type="match status" value="2"/>
</dbReference>
<evidence type="ECO:0000259" key="5">
    <source>
        <dbReference type="PROSITE" id="PS51184"/>
    </source>
</evidence>
<dbReference type="GO" id="GO:0000785">
    <property type="term" value="C:chromatin"/>
    <property type="evidence" value="ECO:0007669"/>
    <property type="project" value="TreeGrafter"/>
</dbReference>
<accession>A0A7J0EA92</accession>